<keyword evidence="1" id="KW-1133">Transmembrane helix</keyword>
<reference evidence="2 3" key="1">
    <citation type="journal article" date="2011" name="Genome Res.">
        <title>Phylogeny-wide analysis of social amoeba genomes highlights ancient origins for complex intercellular communication.</title>
        <authorList>
            <person name="Heidel A.J."/>
            <person name="Lawal H.M."/>
            <person name="Felder M."/>
            <person name="Schilde C."/>
            <person name="Helps N.R."/>
            <person name="Tunggal B."/>
            <person name="Rivero F."/>
            <person name="John U."/>
            <person name="Schleicher M."/>
            <person name="Eichinger L."/>
            <person name="Platzer M."/>
            <person name="Noegel A.A."/>
            <person name="Schaap P."/>
            <person name="Gloeckner G."/>
        </authorList>
    </citation>
    <scope>NUCLEOTIDE SEQUENCE [LARGE SCALE GENOMIC DNA]</scope>
    <source>
        <strain evidence="3">ATCC 26659 / Pp 5 / PN500</strain>
    </source>
</reference>
<feature type="transmembrane region" description="Helical" evidence="1">
    <location>
        <begin position="24"/>
        <end position="44"/>
    </location>
</feature>
<dbReference type="Proteomes" id="UP000001396">
    <property type="component" value="Unassembled WGS sequence"/>
</dbReference>
<protein>
    <submittedName>
        <fullName evidence="2">Uncharacterized protein</fullName>
    </submittedName>
</protein>
<evidence type="ECO:0000313" key="3">
    <source>
        <dbReference type="Proteomes" id="UP000001396"/>
    </source>
</evidence>
<evidence type="ECO:0000313" key="2">
    <source>
        <dbReference type="EMBL" id="EFA83268.1"/>
    </source>
</evidence>
<keyword evidence="3" id="KW-1185">Reference proteome</keyword>
<evidence type="ECO:0000256" key="1">
    <source>
        <dbReference type="SAM" id="Phobius"/>
    </source>
</evidence>
<keyword evidence="1" id="KW-0472">Membrane</keyword>
<dbReference type="GeneID" id="31359545"/>
<dbReference type="InParanoid" id="D3B5X0"/>
<name>D3B5X0_HETP5</name>
<organism evidence="2 3">
    <name type="scientific">Heterostelium pallidum (strain ATCC 26659 / Pp 5 / PN500)</name>
    <name type="common">Cellular slime mold</name>
    <name type="synonym">Polysphondylium pallidum</name>
    <dbReference type="NCBI Taxonomy" id="670386"/>
    <lineage>
        <taxon>Eukaryota</taxon>
        <taxon>Amoebozoa</taxon>
        <taxon>Evosea</taxon>
        <taxon>Eumycetozoa</taxon>
        <taxon>Dictyostelia</taxon>
        <taxon>Acytosteliales</taxon>
        <taxon>Acytosteliaceae</taxon>
        <taxon>Heterostelium</taxon>
    </lineage>
</organism>
<gene>
    <name evidence="2" type="ORF">PPL_04058</name>
</gene>
<dbReference type="RefSeq" id="XP_020435385.1">
    <property type="nucleotide sequence ID" value="XM_020574971.1"/>
</dbReference>
<dbReference type="EMBL" id="ADBJ01000017">
    <property type="protein sequence ID" value="EFA83268.1"/>
    <property type="molecule type" value="Genomic_DNA"/>
</dbReference>
<accession>D3B5X0</accession>
<keyword evidence="1" id="KW-0812">Transmembrane</keyword>
<sequence>MDMESFQAKCITLLYNLRFFFRCMYLYSISCDYHALISICFVYYQINSTFSSFKYSCNCIPAYIWLDSFKKEKEKQTNIYSYF</sequence>
<comment type="caution">
    <text evidence="2">The sequence shown here is derived from an EMBL/GenBank/DDBJ whole genome shotgun (WGS) entry which is preliminary data.</text>
</comment>
<dbReference type="AlphaFoldDB" id="D3B5X0"/>
<proteinExistence type="predicted"/>